<sequence length="237" mass="27079">VFYAMLNKQDIDEATNCPTDGVSYHKAILIDTSQSYNPVQKKWIKNQLKKIVYGTKENEKISVYTVGANYHETLLPLQSKCNPGDASGVNPFLENKRMKQEDWENEFIKPLNSVFKGLLDNDSEGLSPIMEMVQAISIAAFQNEKTSTKRKLFIFSDMIQNSEVASHYKDSINFQEFKDSPMYLKVRTDLTGVTVRVLYIRRFGHEKIQKGTAHAKFWQEYFNSMGAAGFSIKFGEG</sequence>
<gene>
    <name evidence="1" type="ORF">METZ01_LOCUS173667</name>
</gene>
<evidence type="ECO:0000313" key="1">
    <source>
        <dbReference type="EMBL" id="SVB20813.1"/>
    </source>
</evidence>
<organism evidence="1">
    <name type="scientific">marine metagenome</name>
    <dbReference type="NCBI Taxonomy" id="408172"/>
    <lineage>
        <taxon>unclassified sequences</taxon>
        <taxon>metagenomes</taxon>
        <taxon>ecological metagenomes</taxon>
    </lineage>
</organism>
<dbReference type="AlphaFoldDB" id="A0A382C668"/>
<accession>A0A382C668</accession>
<proteinExistence type="predicted"/>
<feature type="non-terminal residue" evidence="1">
    <location>
        <position position="1"/>
    </location>
</feature>
<reference evidence="1" key="1">
    <citation type="submission" date="2018-05" db="EMBL/GenBank/DDBJ databases">
        <authorList>
            <person name="Lanie J.A."/>
            <person name="Ng W.-L."/>
            <person name="Kazmierczak K.M."/>
            <person name="Andrzejewski T.M."/>
            <person name="Davidsen T.M."/>
            <person name="Wayne K.J."/>
            <person name="Tettelin H."/>
            <person name="Glass J.I."/>
            <person name="Rusch D."/>
            <person name="Podicherti R."/>
            <person name="Tsui H.-C.T."/>
            <person name="Winkler M.E."/>
        </authorList>
    </citation>
    <scope>NUCLEOTIDE SEQUENCE</scope>
</reference>
<protein>
    <recommendedName>
        <fullName evidence="2">VWFA domain-containing protein</fullName>
    </recommendedName>
</protein>
<dbReference type="EMBL" id="UINC01032706">
    <property type="protein sequence ID" value="SVB20813.1"/>
    <property type="molecule type" value="Genomic_DNA"/>
</dbReference>
<evidence type="ECO:0008006" key="2">
    <source>
        <dbReference type="Google" id="ProtNLM"/>
    </source>
</evidence>
<name>A0A382C668_9ZZZZ</name>